<dbReference type="AlphaFoldDB" id="A0A6G1EAF3"/>
<reference evidence="1 2" key="1">
    <citation type="submission" date="2019-11" db="EMBL/GenBank/DDBJ databases">
        <title>Whole genome sequence of Oryza granulata.</title>
        <authorList>
            <person name="Li W."/>
        </authorList>
    </citation>
    <scope>NUCLEOTIDE SEQUENCE [LARGE SCALE GENOMIC DNA]</scope>
    <source>
        <strain evidence="2">cv. Menghai</strain>
        <tissue evidence="1">Leaf</tissue>
    </source>
</reference>
<accession>A0A6G1EAF3</accession>
<gene>
    <name evidence="1" type="ORF">E2562_016999</name>
</gene>
<evidence type="ECO:0000313" key="1">
    <source>
        <dbReference type="EMBL" id="KAF0921729.1"/>
    </source>
</evidence>
<dbReference type="EMBL" id="SPHZ02000004">
    <property type="protein sequence ID" value="KAF0921729.1"/>
    <property type="molecule type" value="Genomic_DNA"/>
</dbReference>
<proteinExistence type="predicted"/>
<sequence>MLMQEDIDDRGNEDTALQAMEEPFYEILGHKYPVLPQQQPLCGCDHLQNLNANTDKSNGPERTERPESYRKWKVRNLKAGLVQLPLSLAITKGTQDMFFGDN</sequence>
<keyword evidence="2" id="KW-1185">Reference proteome</keyword>
<protein>
    <submittedName>
        <fullName evidence="1">Uncharacterized protein</fullName>
    </submittedName>
</protein>
<name>A0A6G1EAF3_9ORYZ</name>
<evidence type="ECO:0000313" key="2">
    <source>
        <dbReference type="Proteomes" id="UP000479710"/>
    </source>
</evidence>
<dbReference type="Proteomes" id="UP000479710">
    <property type="component" value="Unassembled WGS sequence"/>
</dbReference>
<comment type="caution">
    <text evidence="1">The sequence shown here is derived from an EMBL/GenBank/DDBJ whole genome shotgun (WGS) entry which is preliminary data.</text>
</comment>
<organism evidence="1 2">
    <name type="scientific">Oryza meyeriana var. granulata</name>
    <dbReference type="NCBI Taxonomy" id="110450"/>
    <lineage>
        <taxon>Eukaryota</taxon>
        <taxon>Viridiplantae</taxon>
        <taxon>Streptophyta</taxon>
        <taxon>Embryophyta</taxon>
        <taxon>Tracheophyta</taxon>
        <taxon>Spermatophyta</taxon>
        <taxon>Magnoliopsida</taxon>
        <taxon>Liliopsida</taxon>
        <taxon>Poales</taxon>
        <taxon>Poaceae</taxon>
        <taxon>BOP clade</taxon>
        <taxon>Oryzoideae</taxon>
        <taxon>Oryzeae</taxon>
        <taxon>Oryzinae</taxon>
        <taxon>Oryza</taxon>
        <taxon>Oryza meyeriana</taxon>
    </lineage>
</organism>
<dbReference type="OrthoDB" id="642970at2759"/>